<dbReference type="InterPro" id="IPR040258">
    <property type="entry name" value="Spt16"/>
</dbReference>
<dbReference type="GO" id="GO:0006260">
    <property type="term" value="P:DNA replication"/>
    <property type="evidence" value="ECO:0007669"/>
    <property type="project" value="UniProtKB-KW"/>
</dbReference>
<dbReference type="OrthoDB" id="10251642at2759"/>
<evidence type="ECO:0000259" key="15">
    <source>
        <dbReference type="SMART" id="SM01287"/>
    </source>
</evidence>
<evidence type="ECO:0000313" key="16">
    <source>
        <dbReference type="EMBL" id="KAF1814664.1"/>
    </source>
</evidence>
<evidence type="ECO:0000256" key="8">
    <source>
        <dbReference type="ARBA" id="ARBA00023204"/>
    </source>
</evidence>
<keyword evidence="5 11" id="KW-0805">Transcription regulation</keyword>
<feature type="compositionally biased region" description="Acidic residues" evidence="12">
    <location>
        <begin position="936"/>
        <end position="995"/>
    </location>
</feature>
<dbReference type="FunFam" id="3.90.230.10:FF:000005">
    <property type="entry name" value="FACT complex subunit spt16"/>
    <property type="match status" value="1"/>
</dbReference>
<feature type="domain" description="Histone chaperone RTT106/FACT complex subunit SPT16-like middle" evidence="15">
    <location>
        <begin position="814"/>
        <end position="904"/>
    </location>
</feature>
<reference evidence="16 18" key="1">
    <citation type="submission" date="2020-01" db="EMBL/GenBank/DDBJ databases">
        <authorList>
            <consortium name="DOE Joint Genome Institute"/>
            <person name="Haridas S."/>
            <person name="Albert R."/>
            <person name="Binder M."/>
            <person name="Bloem J."/>
            <person name="Labutti K."/>
            <person name="Salamov A."/>
            <person name="Andreopoulos B."/>
            <person name="Baker S.E."/>
            <person name="Barry K."/>
            <person name="Bills G."/>
            <person name="Bluhm B.H."/>
            <person name="Cannon C."/>
            <person name="Castanera R."/>
            <person name="Culley D.E."/>
            <person name="Daum C."/>
            <person name="Ezra D."/>
            <person name="Gonzalez J.B."/>
            <person name="Henrissat B."/>
            <person name="Kuo A."/>
            <person name="Liang C."/>
            <person name="Lipzen A."/>
            <person name="Lutzoni F."/>
            <person name="Magnuson J."/>
            <person name="Mondo S."/>
            <person name="Nolan M."/>
            <person name="Ohm R."/>
            <person name="Pangilinan J."/>
            <person name="Park H.-J."/>
            <person name="Ramirez L."/>
            <person name="Alfaro M."/>
            <person name="Sun H."/>
            <person name="Tritt A."/>
            <person name="Yoshinaga Y."/>
            <person name="Zwiers L.-H."/>
            <person name="Turgeon B.G."/>
            <person name="Goodwin S.B."/>
            <person name="Spatafora J.W."/>
            <person name="Crous P.W."/>
            <person name="Grigoriev I.V."/>
        </authorList>
    </citation>
    <scope>NUCLEOTIDE SEQUENCE</scope>
    <source>
        <strain evidence="16 18">CBS 781.70</strain>
    </source>
</reference>
<gene>
    <name evidence="16 18" type="ORF">P152DRAFT_432836</name>
</gene>
<evidence type="ECO:0000313" key="18">
    <source>
        <dbReference type="RefSeq" id="XP_033536295.1"/>
    </source>
</evidence>
<dbReference type="GO" id="GO:0035101">
    <property type="term" value="C:FACT complex"/>
    <property type="evidence" value="ECO:0007669"/>
    <property type="project" value="UniProtKB-UniRule"/>
</dbReference>
<dbReference type="InterPro" id="IPR013719">
    <property type="entry name" value="RTT106/SPT16-like_middle_dom"/>
</dbReference>
<evidence type="ECO:0000256" key="7">
    <source>
        <dbReference type="ARBA" id="ARBA00023163"/>
    </source>
</evidence>
<reference evidence="18" key="2">
    <citation type="submission" date="2020-04" db="EMBL/GenBank/DDBJ databases">
        <authorList>
            <consortium name="NCBI Genome Project"/>
        </authorList>
    </citation>
    <scope>NUCLEOTIDE SEQUENCE</scope>
    <source>
        <strain evidence="18">CBS 781.70</strain>
    </source>
</reference>
<feature type="domain" description="FACT complex subunit SPT16 N-terminal lobe" evidence="13">
    <location>
        <begin position="7"/>
        <end position="168"/>
    </location>
</feature>
<dbReference type="SUPFAM" id="SSF55920">
    <property type="entry name" value="Creatinase/aminopeptidase"/>
    <property type="match status" value="1"/>
</dbReference>
<evidence type="ECO:0000256" key="2">
    <source>
        <dbReference type="ARBA" id="ARBA00022454"/>
    </source>
</evidence>
<comment type="subcellular location">
    <subcellularLocation>
        <location evidence="11">Nucleus</location>
    </subcellularLocation>
    <subcellularLocation>
        <location evidence="11">Chromosome</location>
    </subcellularLocation>
</comment>
<dbReference type="InterPro" id="IPR013953">
    <property type="entry name" value="FACT_SPT16_M"/>
</dbReference>
<comment type="function">
    <text evidence="10 11">Component of the FACT complex, a general chromatin factor that acts to reorganize nucleosomes. The FACT complex is involved in multiple processes that require DNA as a template such as mRNA elongation, DNA replication and DNA repair. During transcription elongation the FACT complex acts as a histone chaperone that both destabilizes and restores nucleosomal structure. It facilitates the passage of RNA polymerase II and transcription by promoting the dissociation of one histone H2A-H2B dimer from the nucleosome, then subsequently promotes the reestablishment of the nucleosome following the passage of RNA polymerase II.</text>
</comment>
<dbReference type="AlphaFoldDB" id="A0A6G1G9F7"/>
<name>A0A6G1G9F7_9PEZI</name>
<comment type="similarity">
    <text evidence="1 11">Belongs to the peptidase M24 family. SPT16 subfamily.</text>
</comment>
<dbReference type="Gene3D" id="3.90.230.10">
    <property type="entry name" value="Creatinase/methionine aminopeptidase superfamily"/>
    <property type="match status" value="1"/>
</dbReference>
<keyword evidence="8 11" id="KW-0234">DNA repair</keyword>
<keyword evidence="6" id="KW-0175">Coiled coil</keyword>
<dbReference type="Pfam" id="PF00557">
    <property type="entry name" value="Peptidase_M24"/>
    <property type="match status" value="1"/>
</dbReference>
<dbReference type="InterPro" id="IPR011993">
    <property type="entry name" value="PH-like_dom_sf"/>
</dbReference>
<dbReference type="EMBL" id="ML975153">
    <property type="protein sequence ID" value="KAF1814664.1"/>
    <property type="molecule type" value="Genomic_DNA"/>
</dbReference>
<keyword evidence="7 11" id="KW-0804">Transcription</keyword>
<dbReference type="RefSeq" id="XP_033536295.1">
    <property type="nucleotide sequence ID" value="XM_033677450.1"/>
</dbReference>
<dbReference type="GO" id="GO:0010468">
    <property type="term" value="P:regulation of gene expression"/>
    <property type="evidence" value="ECO:0007669"/>
    <property type="project" value="UniProtKB-ARBA"/>
</dbReference>
<dbReference type="Pfam" id="PF24824">
    <property type="entry name" value="PH_SPT16"/>
    <property type="match status" value="1"/>
</dbReference>
<evidence type="ECO:0000256" key="3">
    <source>
        <dbReference type="ARBA" id="ARBA00022705"/>
    </source>
</evidence>
<dbReference type="GO" id="GO:0034728">
    <property type="term" value="P:nucleosome organization"/>
    <property type="evidence" value="ECO:0007669"/>
    <property type="project" value="UniProtKB-ARBA"/>
</dbReference>
<dbReference type="PANTHER" id="PTHR13980:SF15">
    <property type="entry name" value="FACT COMPLEX SUBUNIT SPT16"/>
    <property type="match status" value="1"/>
</dbReference>
<dbReference type="Pfam" id="PF21091">
    <property type="entry name" value="SPT16_C"/>
    <property type="match status" value="1"/>
</dbReference>
<keyword evidence="17" id="KW-1185">Reference proteome</keyword>
<proteinExistence type="inferred from homology"/>
<dbReference type="GO" id="GO:0006281">
    <property type="term" value="P:DNA repair"/>
    <property type="evidence" value="ECO:0007669"/>
    <property type="project" value="UniProtKB-UniRule"/>
</dbReference>
<dbReference type="Gene3D" id="2.30.29.150">
    <property type="match status" value="1"/>
</dbReference>
<feature type="region of interest" description="Disordered" evidence="12">
    <location>
        <begin position="442"/>
        <end position="498"/>
    </location>
</feature>
<keyword evidence="3 11" id="KW-0235">DNA replication</keyword>
<dbReference type="Pfam" id="PF08644">
    <property type="entry name" value="SPT16"/>
    <property type="match status" value="1"/>
</dbReference>
<dbReference type="InterPro" id="IPR029148">
    <property type="entry name" value="FACT-SPT16_Nlobe"/>
</dbReference>
<evidence type="ECO:0000259" key="14">
    <source>
        <dbReference type="SMART" id="SM01286"/>
    </source>
</evidence>
<dbReference type="Proteomes" id="UP000504638">
    <property type="component" value="Unplaced"/>
</dbReference>
<dbReference type="Pfam" id="PF08512">
    <property type="entry name" value="Rttp106-like_middle"/>
    <property type="match status" value="1"/>
</dbReference>
<evidence type="ECO:0000256" key="12">
    <source>
        <dbReference type="SAM" id="MobiDB-lite"/>
    </source>
</evidence>
<dbReference type="FunFam" id="2.30.29.150:FF:000002">
    <property type="entry name" value="FACT complex subunit SPT16"/>
    <property type="match status" value="1"/>
</dbReference>
<dbReference type="Gene3D" id="2.30.29.210">
    <property type="entry name" value="FACT complex subunit Spt16p/Cdc68p"/>
    <property type="match status" value="1"/>
</dbReference>
<reference evidence="18" key="3">
    <citation type="submission" date="2025-04" db="UniProtKB">
        <authorList>
            <consortium name="RefSeq"/>
        </authorList>
    </citation>
    <scope>IDENTIFICATION</scope>
    <source>
        <strain evidence="18">CBS 781.70</strain>
    </source>
</reference>
<dbReference type="FunFam" id="2.30.29.30:FF:000017">
    <property type="entry name" value="FACT complex subunit SPT16"/>
    <property type="match status" value="1"/>
</dbReference>
<comment type="subunit">
    <text evidence="11">Component of the FACT complex.</text>
</comment>
<feature type="region of interest" description="Disordered" evidence="12">
    <location>
        <begin position="754"/>
        <end position="777"/>
    </location>
</feature>
<evidence type="ECO:0000256" key="4">
    <source>
        <dbReference type="ARBA" id="ARBA00022763"/>
    </source>
</evidence>
<evidence type="ECO:0000256" key="6">
    <source>
        <dbReference type="ARBA" id="ARBA00023054"/>
    </source>
</evidence>
<evidence type="ECO:0000259" key="13">
    <source>
        <dbReference type="SMART" id="SM01285"/>
    </source>
</evidence>
<dbReference type="SMART" id="SM01286">
    <property type="entry name" value="SPT16"/>
    <property type="match status" value="1"/>
</dbReference>
<dbReference type="Gene3D" id="2.30.29.30">
    <property type="entry name" value="Pleckstrin-homology domain (PH domain)/Phosphotyrosine-binding domain (PTB)"/>
    <property type="match status" value="1"/>
</dbReference>
<evidence type="ECO:0000256" key="10">
    <source>
        <dbReference type="ARBA" id="ARBA00025370"/>
    </source>
</evidence>
<evidence type="ECO:0000256" key="9">
    <source>
        <dbReference type="ARBA" id="ARBA00023242"/>
    </source>
</evidence>
<dbReference type="InterPro" id="IPR000994">
    <property type="entry name" value="Pept_M24"/>
</dbReference>
<dbReference type="InterPro" id="IPR029149">
    <property type="entry name" value="Creatin/AminoP/Spt16_N"/>
</dbReference>
<evidence type="ECO:0000256" key="1">
    <source>
        <dbReference type="ARBA" id="ARBA00010779"/>
    </source>
</evidence>
<keyword evidence="4 11" id="KW-0227">DNA damage</keyword>
<dbReference type="SMART" id="SM01285">
    <property type="entry name" value="FACT-Spt16_Nlob"/>
    <property type="match status" value="1"/>
</dbReference>
<dbReference type="GO" id="GO:0031491">
    <property type="term" value="F:nucleosome binding"/>
    <property type="evidence" value="ECO:0007669"/>
    <property type="project" value="TreeGrafter"/>
</dbReference>
<evidence type="ECO:0000256" key="11">
    <source>
        <dbReference type="RuleBase" id="RU367052"/>
    </source>
</evidence>
<feature type="compositionally biased region" description="Basic and acidic residues" evidence="12">
    <location>
        <begin position="469"/>
        <end position="498"/>
    </location>
</feature>
<protein>
    <recommendedName>
        <fullName evidence="11">FACT complex subunit</fullName>
    </recommendedName>
</protein>
<dbReference type="Gene3D" id="3.40.350.10">
    <property type="entry name" value="Creatinase/prolidase N-terminal domain"/>
    <property type="match status" value="1"/>
</dbReference>
<sequence>MADEIQIDKNVFHNRLSSFLSHWKADKRGGDSSFGGVGSVVICVGKASDGAYTKGAAFQLWLLGYEFPATLFVLTQDALHIVTTKKKASYLEPLKEEGKTPIEIHIRGKDAEENAKQFEACLNVVKKAGKKVGLFTKETANGPFAEAWKGAFEKATSDLEQVDMSAAISTAALSIKDEKELRNVRDASRASTHMIKFLSDEIVEIIDEEKKITHKNLADKIRDKLDDNAFFKKIKVSNNFDPIHLDWALTPVVQSGGQYDLKFASESDESNLRSGVILASLGLRYQTYACSVSRTYMIDPNKSQESAYKLLLQVHDTVVKSIRDGVVAKDVYNKAIGVIKAKKPELEKNFVKSIGSAIGIELRDTTLVLNGKNNRTLRDGMTLAITVGFADLTNPDPKTKRDGTYSLVITDTVRVAATEAAVFSKDAALDLDSVAFYFNDEEEPTPKKKTQKDSRVGAVAKSNITSTRLRNERQTNQNEEKEAQRREHQKELHEKKQREGLQLYAEVTGSLNGTVEKKFKRFESYKRDNQFPTRVRDLQIVVDHKASTIVLPIMGRPVPFHINTVKNASTAQEGDASTLRINLVSPGQGVGRKDDQPFEDPSAHFVRSFTFRSTDRDRMEQLASEITDLKKASNRRAQEKKQMEDVVEQDKLVTAKDRRPPKLDHLFIRPTLDGKRVAGHVEIHQNGIRYVHGLNQTHVDILFSNIRHLFFQPCAHELIVIIHLHLVNPIMIGKKKAKDLQFYREATEMQFDETGNRRRKHRYGDEEEFEQEQEERRRRAELDKEFKAFTKKIEDAASKMVDMSADVPIRDLGFNGVHSRSSVLMQPTTDCLVQLTEPPFFVVTLSDIELVHLERVQFGLKNFDMVVVFHDYNRPVAHINTIPVESLDIVKDWLDSCEIPFTEGPLNLNWSTIMKTVVSNPHQFFVDGGWSFLAAESDDEDGDDEDEESDFEMDADEFNEAESSEEDSEEVDEYASDDEGSAEDDEDDDGEDWDEMERKAKQKDREAGSEDEDKSRKRKR</sequence>
<dbReference type="InterPro" id="IPR056595">
    <property type="entry name" value="Fact-SPT16_PH"/>
</dbReference>
<dbReference type="FunFam" id="3.40.350.10:FF:000006">
    <property type="entry name" value="FACT complex subunit SPT16"/>
    <property type="match status" value="1"/>
</dbReference>
<organism evidence="16">
    <name type="scientific">Eremomyces bilateralis CBS 781.70</name>
    <dbReference type="NCBI Taxonomy" id="1392243"/>
    <lineage>
        <taxon>Eukaryota</taxon>
        <taxon>Fungi</taxon>
        <taxon>Dikarya</taxon>
        <taxon>Ascomycota</taxon>
        <taxon>Pezizomycotina</taxon>
        <taxon>Dothideomycetes</taxon>
        <taxon>Dothideomycetes incertae sedis</taxon>
        <taxon>Eremomycetales</taxon>
        <taxon>Eremomycetaceae</taxon>
        <taxon>Eremomyces</taxon>
    </lineage>
</organism>
<dbReference type="GeneID" id="54418020"/>
<dbReference type="InterPro" id="IPR048969">
    <property type="entry name" value="FACT_SPT16_C"/>
</dbReference>
<dbReference type="SMART" id="SM01287">
    <property type="entry name" value="Rtt106"/>
    <property type="match status" value="1"/>
</dbReference>
<evidence type="ECO:0000256" key="5">
    <source>
        <dbReference type="ARBA" id="ARBA00023015"/>
    </source>
</evidence>
<keyword evidence="2 11" id="KW-0158">Chromosome</keyword>
<evidence type="ECO:0000313" key="17">
    <source>
        <dbReference type="Proteomes" id="UP000504638"/>
    </source>
</evidence>
<accession>A0A6G1G9F7</accession>
<dbReference type="PANTHER" id="PTHR13980">
    <property type="entry name" value="CDC68 RELATED"/>
    <property type="match status" value="1"/>
</dbReference>
<dbReference type="FunFam" id="2.30.29.210:FF:000001">
    <property type="entry name" value="FACT complex subunit spt16"/>
    <property type="match status" value="1"/>
</dbReference>
<dbReference type="Pfam" id="PF14826">
    <property type="entry name" value="FACT-Spt16_Nlob"/>
    <property type="match status" value="1"/>
</dbReference>
<feature type="region of interest" description="Disordered" evidence="12">
    <location>
        <begin position="935"/>
        <end position="1020"/>
    </location>
</feature>
<feature type="domain" description="FACT complex subunit SPT16 middle" evidence="14">
    <location>
        <begin position="540"/>
        <end position="690"/>
    </location>
</feature>
<dbReference type="InterPro" id="IPR036005">
    <property type="entry name" value="Creatinase/aminopeptidase-like"/>
</dbReference>
<keyword evidence="9 11" id="KW-0539">Nucleus</keyword>
<dbReference type="GO" id="GO:0006368">
    <property type="term" value="P:transcription elongation by RNA polymerase II"/>
    <property type="evidence" value="ECO:0007669"/>
    <property type="project" value="TreeGrafter"/>
</dbReference>
<feature type="compositionally biased region" description="Basic and acidic residues" evidence="12">
    <location>
        <begin position="996"/>
        <end position="1008"/>
    </location>
</feature>